<protein>
    <submittedName>
        <fullName evidence="2">Uncharacterized protein</fullName>
    </submittedName>
</protein>
<keyword evidence="1" id="KW-0732">Signal</keyword>
<feature type="chain" id="PRO_5029851397" evidence="1">
    <location>
        <begin position="22"/>
        <end position="278"/>
    </location>
</feature>
<comment type="caution">
    <text evidence="2">The sequence shown here is derived from an EMBL/GenBank/DDBJ whole genome shotgun (WGS) entry which is preliminary data.</text>
</comment>
<evidence type="ECO:0000256" key="1">
    <source>
        <dbReference type="SAM" id="SignalP"/>
    </source>
</evidence>
<sequence>MIFTSFWVFCWFAFVLVQVDGIVFGPRGMYCSSQDVGGGNLPILVMHFTPSLYHSWPGPTLYGYFRIHGLSHNGTYSCIVDDEIGYTAIPAGDVIEDFPTSLYLPNTNPIGRFASAMGLESPLPLVEMQYKYDNHGIGYVQVATSSGDVRLTFARCQQSFFTRTFCSTPSYDDSSFYIAISEGELSMSIGGLPVYRGRYLLDTDHSPMNVSLVKSKENHFDPIFKFMHNETEAFHEYFWNRGEALSWDPMRQRMKLHHGRFLEGGSHSPLPDVVLNPC</sequence>
<gene>
    <name evidence="2" type="ORF">FOL47_004204</name>
</gene>
<proteinExistence type="predicted"/>
<name>A0A7J6M3Y3_PERCH</name>
<evidence type="ECO:0000313" key="2">
    <source>
        <dbReference type="EMBL" id="KAF4666229.1"/>
    </source>
</evidence>
<keyword evidence="3" id="KW-1185">Reference proteome</keyword>
<organism evidence="2 3">
    <name type="scientific">Perkinsus chesapeaki</name>
    <name type="common">Clam parasite</name>
    <name type="synonym">Perkinsus andrewsi</name>
    <dbReference type="NCBI Taxonomy" id="330153"/>
    <lineage>
        <taxon>Eukaryota</taxon>
        <taxon>Sar</taxon>
        <taxon>Alveolata</taxon>
        <taxon>Perkinsozoa</taxon>
        <taxon>Perkinsea</taxon>
        <taxon>Perkinsida</taxon>
        <taxon>Perkinsidae</taxon>
        <taxon>Perkinsus</taxon>
    </lineage>
</organism>
<dbReference type="EMBL" id="JAAPAO010000240">
    <property type="protein sequence ID" value="KAF4666229.1"/>
    <property type="molecule type" value="Genomic_DNA"/>
</dbReference>
<evidence type="ECO:0000313" key="3">
    <source>
        <dbReference type="Proteomes" id="UP000591131"/>
    </source>
</evidence>
<reference evidence="2 3" key="1">
    <citation type="submission" date="2020-04" db="EMBL/GenBank/DDBJ databases">
        <title>Perkinsus chesapeaki whole genome sequence.</title>
        <authorList>
            <person name="Bogema D.R."/>
        </authorList>
    </citation>
    <scope>NUCLEOTIDE SEQUENCE [LARGE SCALE GENOMIC DNA]</scope>
    <source>
        <strain evidence="2">ATCC PRA-425</strain>
    </source>
</reference>
<dbReference type="Proteomes" id="UP000591131">
    <property type="component" value="Unassembled WGS sequence"/>
</dbReference>
<accession>A0A7J6M3Y3</accession>
<dbReference type="AlphaFoldDB" id="A0A7J6M3Y3"/>
<feature type="signal peptide" evidence="1">
    <location>
        <begin position="1"/>
        <end position="21"/>
    </location>
</feature>